<dbReference type="Proteomes" id="UP000193689">
    <property type="component" value="Unassembled WGS sequence"/>
</dbReference>
<keyword evidence="3" id="KW-1185">Reference proteome</keyword>
<accession>A0A1Y2DJ97</accession>
<evidence type="ECO:0000256" key="1">
    <source>
        <dbReference type="SAM" id="MobiDB-lite"/>
    </source>
</evidence>
<dbReference type="GeneID" id="63777294"/>
<sequence>MRNDYAQRRRGPTKGYLVAAGLTDLAPMAKAVGMRPFYDIFELRGVGRRRPAGGSVRLQGCQGTARPKAIVQSDGE</sequence>
<dbReference type="InParanoid" id="A0A1Y2DJ97"/>
<proteinExistence type="predicted"/>
<protein>
    <submittedName>
        <fullName evidence="2">Uncharacterized protein</fullName>
    </submittedName>
</protein>
<evidence type="ECO:0000313" key="2">
    <source>
        <dbReference type="EMBL" id="ORY59323.1"/>
    </source>
</evidence>
<dbReference type="RefSeq" id="XP_040712017.1">
    <property type="nucleotide sequence ID" value="XM_040861082.1"/>
</dbReference>
<dbReference type="AlphaFoldDB" id="A0A1Y2DJ97"/>
<organism evidence="2 3">
    <name type="scientific">Pseudomassariella vexata</name>
    <dbReference type="NCBI Taxonomy" id="1141098"/>
    <lineage>
        <taxon>Eukaryota</taxon>
        <taxon>Fungi</taxon>
        <taxon>Dikarya</taxon>
        <taxon>Ascomycota</taxon>
        <taxon>Pezizomycotina</taxon>
        <taxon>Sordariomycetes</taxon>
        <taxon>Xylariomycetidae</taxon>
        <taxon>Amphisphaeriales</taxon>
        <taxon>Pseudomassariaceae</taxon>
        <taxon>Pseudomassariella</taxon>
    </lineage>
</organism>
<name>A0A1Y2DJ97_9PEZI</name>
<reference evidence="2 3" key="1">
    <citation type="submission" date="2016-07" db="EMBL/GenBank/DDBJ databases">
        <title>Pervasive Adenine N6-methylation of Active Genes in Fungi.</title>
        <authorList>
            <consortium name="DOE Joint Genome Institute"/>
            <person name="Mondo S.J."/>
            <person name="Dannebaum R.O."/>
            <person name="Kuo R.C."/>
            <person name="Labutti K."/>
            <person name="Haridas S."/>
            <person name="Kuo A."/>
            <person name="Salamov A."/>
            <person name="Ahrendt S.R."/>
            <person name="Lipzen A."/>
            <person name="Sullivan W."/>
            <person name="Andreopoulos W.B."/>
            <person name="Clum A."/>
            <person name="Lindquist E."/>
            <person name="Daum C."/>
            <person name="Ramamoorthy G.K."/>
            <person name="Gryganskyi A."/>
            <person name="Culley D."/>
            <person name="Magnuson J.K."/>
            <person name="James T.Y."/>
            <person name="O'Malley M.A."/>
            <person name="Stajich J.E."/>
            <person name="Spatafora J.W."/>
            <person name="Visel A."/>
            <person name="Grigoriev I.V."/>
        </authorList>
    </citation>
    <scope>NUCLEOTIDE SEQUENCE [LARGE SCALE GENOMIC DNA]</scope>
    <source>
        <strain evidence="2 3">CBS 129021</strain>
    </source>
</reference>
<gene>
    <name evidence="2" type="ORF">BCR38DRAFT_446301</name>
</gene>
<dbReference type="EMBL" id="MCFJ01000014">
    <property type="protein sequence ID" value="ORY59323.1"/>
    <property type="molecule type" value="Genomic_DNA"/>
</dbReference>
<feature type="region of interest" description="Disordered" evidence="1">
    <location>
        <begin position="52"/>
        <end position="76"/>
    </location>
</feature>
<comment type="caution">
    <text evidence="2">The sequence shown here is derived from an EMBL/GenBank/DDBJ whole genome shotgun (WGS) entry which is preliminary data.</text>
</comment>
<evidence type="ECO:0000313" key="3">
    <source>
        <dbReference type="Proteomes" id="UP000193689"/>
    </source>
</evidence>